<evidence type="ECO:0000313" key="2">
    <source>
        <dbReference type="EMBL" id="MFB9645427.1"/>
    </source>
</evidence>
<evidence type="ECO:0000313" key="3">
    <source>
        <dbReference type="Proteomes" id="UP001589611"/>
    </source>
</evidence>
<gene>
    <name evidence="2" type="ORF">ACFFPJ_06420</name>
</gene>
<dbReference type="Proteomes" id="UP001589611">
    <property type="component" value="Unassembled WGS sequence"/>
</dbReference>
<dbReference type="RefSeq" id="WP_344714506.1">
    <property type="nucleotide sequence ID" value="NZ_BAAAWH010000001.1"/>
</dbReference>
<evidence type="ECO:0008006" key="4">
    <source>
        <dbReference type="Google" id="ProtNLM"/>
    </source>
</evidence>
<proteinExistence type="predicted"/>
<sequence>MRSIEDDSDPGTSDAADEFLSNARDYGDISEEILAGGFSAVREAQRSLQEMLMGPWERDLFVYDRRVTRTLTGGKGAPTPFAATHLIALASDEVGEHGGFAEDSPQP</sequence>
<feature type="region of interest" description="Disordered" evidence="1">
    <location>
        <begin position="1"/>
        <end position="20"/>
    </location>
</feature>
<evidence type="ECO:0000256" key="1">
    <source>
        <dbReference type="SAM" id="MobiDB-lite"/>
    </source>
</evidence>
<dbReference type="EMBL" id="JBHMBE010000002">
    <property type="protein sequence ID" value="MFB9645427.1"/>
    <property type="molecule type" value="Genomic_DNA"/>
</dbReference>
<name>A0ABV5T0M6_9MICO</name>
<keyword evidence="3" id="KW-1185">Reference proteome</keyword>
<reference evidence="2 3" key="1">
    <citation type="submission" date="2024-09" db="EMBL/GenBank/DDBJ databases">
        <authorList>
            <person name="Sun Q."/>
            <person name="Mori K."/>
        </authorList>
    </citation>
    <scope>NUCLEOTIDE SEQUENCE [LARGE SCALE GENOMIC DNA]</scope>
    <source>
        <strain evidence="2 3">JCM 1342</strain>
    </source>
</reference>
<protein>
    <recommendedName>
        <fullName evidence="4">DUF222 domain-containing protein</fullName>
    </recommendedName>
</protein>
<comment type="caution">
    <text evidence="2">The sequence shown here is derived from an EMBL/GenBank/DDBJ whole genome shotgun (WGS) entry which is preliminary data.</text>
</comment>
<organism evidence="2 3">
    <name type="scientific">Microbacterium terregens</name>
    <dbReference type="NCBI Taxonomy" id="69363"/>
    <lineage>
        <taxon>Bacteria</taxon>
        <taxon>Bacillati</taxon>
        <taxon>Actinomycetota</taxon>
        <taxon>Actinomycetes</taxon>
        <taxon>Micrococcales</taxon>
        <taxon>Microbacteriaceae</taxon>
        <taxon>Microbacterium</taxon>
    </lineage>
</organism>
<accession>A0ABV5T0M6</accession>